<evidence type="ECO:0000313" key="2">
    <source>
        <dbReference type="EMBL" id="ESZ94603.1"/>
    </source>
</evidence>
<organism evidence="2 3">
    <name type="scientific">Sclerotinia borealis (strain F-4128)</name>
    <dbReference type="NCBI Taxonomy" id="1432307"/>
    <lineage>
        <taxon>Eukaryota</taxon>
        <taxon>Fungi</taxon>
        <taxon>Dikarya</taxon>
        <taxon>Ascomycota</taxon>
        <taxon>Pezizomycotina</taxon>
        <taxon>Leotiomycetes</taxon>
        <taxon>Helotiales</taxon>
        <taxon>Sclerotiniaceae</taxon>
        <taxon>Sclerotinia</taxon>
    </lineage>
</organism>
<dbReference type="EMBL" id="AYSA01000235">
    <property type="protein sequence ID" value="ESZ94603.1"/>
    <property type="molecule type" value="Genomic_DNA"/>
</dbReference>
<comment type="caution">
    <text evidence="2">The sequence shown here is derived from an EMBL/GenBank/DDBJ whole genome shotgun (WGS) entry which is preliminary data.</text>
</comment>
<dbReference type="InterPro" id="IPR011611">
    <property type="entry name" value="PfkB_dom"/>
</dbReference>
<evidence type="ECO:0000259" key="1">
    <source>
        <dbReference type="Pfam" id="PF00294"/>
    </source>
</evidence>
<dbReference type="InterPro" id="IPR029056">
    <property type="entry name" value="Ribokinase-like"/>
</dbReference>
<dbReference type="PANTHER" id="PTHR47098">
    <property type="entry name" value="PROTEIN MAK32"/>
    <property type="match status" value="1"/>
</dbReference>
<feature type="domain" description="Carbohydrate kinase PfkB" evidence="1">
    <location>
        <begin position="140"/>
        <end position="290"/>
    </location>
</feature>
<dbReference type="HOGENOM" id="CLU_032834_1_0_1"/>
<name>W9CFC0_SCLBF</name>
<dbReference type="AlphaFoldDB" id="W9CFC0"/>
<dbReference type="SUPFAM" id="SSF53613">
    <property type="entry name" value="Ribokinase-like"/>
    <property type="match status" value="1"/>
</dbReference>
<dbReference type="PANTHER" id="PTHR47098:SF1">
    <property type="entry name" value="PFKB FAMILY CARBOHYDRATE KINASE SUPERFAMILY (AFU_ORTHOLOGUE AFUA_4G09500)"/>
    <property type="match status" value="1"/>
</dbReference>
<reference evidence="2 3" key="1">
    <citation type="journal article" date="2014" name="Genome Announc.">
        <title>Draft genome sequence of Sclerotinia borealis, a psychrophilic plant pathogenic fungus.</title>
        <authorList>
            <person name="Mardanov A.V."/>
            <person name="Beletsky A.V."/>
            <person name="Kadnikov V.V."/>
            <person name="Ignatov A.N."/>
            <person name="Ravin N.V."/>
        </authorList>
    </citation>
    <scope>NUCLEOTIDE SEQUENCE [LARGE SCALE GENOMIC DNA]</scope>
    <source>
        <strain evidence="3">F-4157</strain>
    </source>
</reference>
<gene>
    <name evidence="2" type="ORF">SBOR_5014</name>
</gene>
<evidence type="ECO:0000313" key="3">
    <source>
        <dbReference type="Proteomes" id="UP000019487"/>
    </source>
</evidence>
<dbReference type="OrthoDB" id="497927at2759"/>
<proteinExistence type="predicted"/>
<sequence length="348" mass="39276">MAEQSEKEKTKVEENRPLLTTLGMCILDDLYLPNGEIRCRVLGGSGVYSILGARLFLLDEDARRASWLIRAGDAFPQEIEERLQSWNTDLIIEKSQGCGVESKTYNYITGPYRIEPQHLIRYPQLLHSRTYHLLTSPLDTVAQVPELLHIRHQAGIHDVPLIVWEPLPPSCKPSELVNCMDAIGLVDIFSPNHIELAHFFGLNIDALPFSRSVIEDLGNTFLKRGIGNDGKGTIIIRCGLEGCCVWYCRQSKWVWIEPYWVGQEGEKKVIDATGAGNAFLGGFVVGWEKSGEDGRVGVPVLEKGGEERMEDRKEMWNGVDVRKRLDGYWKSLISKGVVEEDFGSYVWK</sequence>
<dbReference type="STRING" id="1432307.W9CFC0"/>
<dbReference type="Proteomes" id="UP000019487">
    <property type="component" value="Unassembled WGS sequence"/>
</dbReference>
<accession>W9CFC0</accession>
<keyword evidence="3" id="KW-1185">Reference proteome</keyword>
<dbReference type="Gene3D" id="3.40.1190.20">
    <property type="match status" value="1"/>
</dbReference>
<keyword evidence="2" id="KW-0418">Kinase</keyword>
<protein>
    <submittedName>
        <fullName evidence="2">PfkB family kinase</fullName>
    </submittedName>
</protein>
<dbReference type="GO" id="GO:0016301">
    <property type="term" value="F:kinase activity"/>
    <property type="evidence" value="ECO:0007669"/>
    <property type="project" value="UniProtKB-KW"/>
</dbReference>
<keyword evidence="2" id="KW-0808">Transferase</keyword>
<dbReference type="Pfam" id="PF00294">
    <property type="entry name" value="PfkB"/>
    <property type="match status" value="1"/>
</dbReference>